<evidence type="ECO:0000313" key="5">
    <source>
        <dbReference type="Proteomes" id="UP000672602"/>
    </source>
</evidence>
<dbReference type="EC" id="5.99.1.4" evidence="1"/>
<keyword evidence="5" id="KW-1185">Reference proteome</keyword>
<keyword evidence="1 4" id="KW-0413">Isomerase</keyword>
<dbReference type="GO" id="GO:0018845">
    <property type="term" value="F:2-hydroxychromene-2-carboxylate isomerase activity"/>
    <property type="evidence" value="ECO:0007669"/>
    <property type="project" value="UniProtKB-UniRule"/>
</dbReference>
<dbReference type="GO" id="GO:0004602">
    <property type="term" value="F:glutathione peroxidase activity"/>
    <property type="evidence" value="ECO:0007669"/>
    <property type="project" value="TreeGrafter"/>
</dbReference>
<dbReference type="PANTHER" id="PTHR42943:SF13">
    <property type="entry name" value="GLUTATHIONE S-TRANSFERASE KAPPA-RELATED"/>
    <property type="match status" value="1"/>
</dbReference>
<dbReference type="GO" id="GO:0006749">
    <property type="term" value="P:glutathione metabolic process"/>
    <property type="evidence" value="ECO:0007669"/>
    <property type="project" value="TreeGrafter"/>
</dbReference>
<comment type="catalytic activity">
    <reaction evidence="1">
        <text>2-hydroxychromene-2-carboxylate = (3E)-4-(2-hydroxyphenyl)-2-oxobut-3-enoate</text>
        <dbReference type="Rhea" id="RHEA:27401"/>
        <dbReference type="ChEBI" id="CHEBI:59350"/>
        <dbReference type="ChEBI" id="CHEBI:59353"/>
        <dbReference type="EC" id="5.99.1.4"/>
    </reaction>
</comment>
<dbReference type="InterPro" id="IPR001853">
    <property type="entry name" value="DSBA-like_thioredoxin_dom"/>
</dbReference>
<proteinExistence type="inferred from homology"/>
<dbReference type="AlphaFoldDB" id="A0A8J7V188"/>
<reference evidence="4" key="1">
    <citation type="submission" date="2021-04" db="EMBL/GenBank/DDBJ databases">
        <authorList>
            <person name="Zhang D.-C."/>
        </authorList>
    </citation>
    <scope>NUCLEOTIDE SEQUENCE</scope>
    <source>
        <strain evidence="4">CGMCC 1.15697</strain>
    </source>
</reference>
<accession>A0A8J7V188</accession>
<dbReference type="Pfam" id="PF01323">
    <property type="entry name" value="DSBA"/>
    <property type="match status" value="1"/>
</dbReference>
<evidence type="ECO:0000256" key="1">
    <source>
        <dbReference type="PIRNR" id="PIRNR006386"/>
    </source>
</evidence>
<dbReference type="SUPFAM" id="SSF52833">
    <property type="entry name" value="Thioredoxin-like"/>
    <property type="match status" value="1"/>
</dbReference>
<comment type="caution">
    <text evidence="4">The sequence shown here is derived from an EMBL/GenBank/DDBJ whole genome shotgun (WGS) entry which is preliminary data.</text>
</comment>
<evidence type="ECO:0000256" key="2">
    <source>
        <dbReference type="PIRSR" id="PIRSR006386-1"/>
    </source>
</evidence>
<dbReference type="InterPro" id="IPR051924">
    <property type="entry name" value="GST_Kappa/NadH"/>
</dbReference>
<dbReference type="CDD" id="cd03022">
    <property type="entry name" value="DsbA_HCCA_Iso"/>
    <property type="match status" value="1"/>
</dbReference>
<protein>
    <recommendedName>
        <fullName evidence="1">2-hydroxychromene-2-carboxylate isomerase</fullName>
        <ecNumber evidence="1">5.99.1.4</ecNumber>
    </recommendedName>
</protein>
<dbReference type="Proteomes" id="UP000672602">
    <property type="component" value="Unassembled WGS sequence"/>
</dbReference>
<dbReference type="GO" id="GO:1901170">
    <property type="term" value="P:naphthalene catabolic process"/>
    <property type="evidence" value="ECO:0007669"/>
    <property type="project" value="InterPro"/>
</dbReference>
<feature type="active site" description="Nucleophile" evidence="2">
    <location>
        <position position="13"/>
    </location>
</feature>
<sequence>MSGTVTYYYSHVSPWSFLGHRRLIAMAADAGATVLFRPVSVAEIFPKTGGLPLAKRPPERRAYRMAELKRWPERLGLSLNVEPKYFPADDRPAGRLAAVALAHGLDVGALSERIMSGVWQREENIADRATLVAIATELGHDGEALVTESESMEADNRLAALCEEALAAGCFGVPWYDVAGEPFWGQDRLDFVAQRLGVV</sequence>
<evidence type="ECO:0000313" key="4">
    <source>
        <dbReference type="EMBL" id="MBP5857551.1"/>
    </source>
</evidence>
<dbReference type="InterPro" id="IPR036249">
    <property type="entry name" value="Thioredoxin-like_sf"/>
</dbReference>
<name>A0A8J7V188_9PROT</name>
<dbReference type="InterPro" id="IPR044087">
    <property type="entry name" value="NahD-like"/>
</dbReference>
<dbReference type="GO" id="GO:0004364">
    <property type="term" value="F:glutathione transferase activity"/>
    <property type="evidence" value="ECO:0007669"/>
    <property type="project" value="TreeGrafter"/>
</dbReference>
<dbReference type="RefSeq" id="WP_210682129.1">
    <property type="nucleotide sequence ID" value="NZ_JAGMWN010000004.1"/>
</dbReference>
<dbReference type="PANTHER" id="PTHR42943">
    <property type="entry name" value="GLUTATHIONE S-TRANSFERASE KAPPA"/>
    <property type="match status" value="1"/>
</dbReference>
<dbReference type="Gene3D" id="3.40.30.10">
    <property type="entry name" value="Glutaredoxin"/>
    <property type="match status" value="1"/>
</dbReference>
<feature type="domain" description="DSBA-like thioredoxin" evidence="3">
    <location>
        <begin position="4"/>
        <end position="196"/>
    </location>
</feature>
<evidence type="ECO:0000259" key="3">
    <source>
        <dbReference type="Pfam" id="PF01323"/>
    </source>
</evidence>
<dbReference type="InterPro" id="IPR014440">
    <property type="entry name" value="HCCAis_GSTk"/>
</dbReference>
<comment type="similarity">
    <text evidence="1">Belongs to the GST superfamily. NadH family.</text>
</comment>
<gene>
    <name evidence="4" type="ORF">KAJ83_11065</name>
</gene>
<organism evidence="4 5">
    <name type="scientific">Marivibrio halodurans</name>
    <dbReference type="NCBI Taxonomy" id="2039722"/>
    <lineage>
        <taxon>Bacteria</taxon>
        <taxon>Pseudomonadati</taxon>
        <taxon>Pseudomonadota</taxon>
        <taxon>Alphaproteobacteria</taxon>
        <taxon>Rhodospirillales</taxon>
        <taxon>Rhodospirillaceae</taxon>
        <taxon>Marivibrio</taxon>
    </lineage>
</organism>
<dbReference type="EMBL" id="JAGMWN010000004">
    <property type="protein sequence ID" value="MBP5857551.1"/>
    <property type="molecule type" value="Genomic_DNA"/>
</dbReference>
<dbReference type="PIRSF" id="PIRSF006386">
    <property type="entry name" value="HCCAis_GSTk"/>
    <property type="match status" value="1"/>
</dbReference>